<evidence type="ECO:0000313" key="3">
    <source>
        <dbReference type="Proteomes" id="UP001345013"/>
    </source>
</evidence>
<gene>
    <name evidence="2" type="ORF">LTR24_003318</name>
</gene>
<evidence type="ECO:0000256" key="1">
    <source>
        <dbReference type="SAM" id="MobiDB-lite"/>
    </source>
</evidence>
<feature type="compositionally biased region" description="Basic residues" evidence="1">
    <location>
        <begin position="302"/>
        <end position="315"/>
    </location>
</feature>
<sequence>MEGDFVAVTSKVKVDQDRTSNTDDSLTPTWCYGEESFSLPLPDGIMNMQLPSFRLVGESIEVFVGLAVNEPDFSSLLSANSRFAKYKEGEDAPIQTPIGNNTVAMLGVLELRNHVKWVEALNNPKYFVWYRPLHITDEALNPGFQVIPRGRGGQVRVTYQGMAYSRQGGQEMKRSSPVWASTWKHDYWVKIGLGDKDETKSGRGHGRELSQAFCNLFKQVFKGSKHWDQLCQAVYKSVQRTNNRAKTKGYFYTGELLEDTSYNTGDDDIRDTDLDQSELLQAYNDSLVTSSARKTAGAEMSRKRKRQNTKRRKRAASYGSAASSEEFFNPLKVERSGERQTTSFKVEREDVLPSIEYIDTLAQLNDLLDDPNTPLTIYRLQQLFTRLYTIRDTDAANETILQRLVTLFKTAVTPPDKREKLTVKSLKKAYRQAQREDCDLDDTNVFESELHIQLQNSMVIKGREQKPDGRRHCQSSASFDSSALVRAPTNDSTNT</sequence>
<name>A0ABR0KH31_9EURO</name>
<comment type="caution">
    <text evidence="2">The sequence shown here is derived from an EMBL/GenBank/DDBJ whole genome shotgun (WGS) entry which is preliminary data.</text>
</comment>
<proteinExistence type="predicted"/>
<accession>A0ABR0KH31</accession>
<evidence type="ECO:0000313" key="2">
    <source>
        <dbReference type="EMBL" id="KAK5094871.1"/>
    </source>
</evidence>
<organism evidence="2 3">
    <name type="scientific">Lithohypha guttulata</name>
    <dbReference type="NCBI Taxonomy" id="1690604"/>
    <lineage>
        <taxon>Eukaryota</taxon>
        <taxon>Fungi</taxon>
        <taxon>Dikarya</taxon>
        <taxon>Ascomycota</taxon>
        <taxon>Pezizomycotina</taxon>
        <taxon>Eurotiomycetes</taxon>
        <taxon>Chaetothyriomycetidae</taxon>
        <taxon>Chaetothyriales</taxon>
        <taxon>Trichomeriaceae</taxon>
        <taxon>Lithohypha</taxon>
    </lineage>
</organism>
<reference evidence="2 3" key="1">
    <citation type="submission" date="2023-08" db="EMBL/GenBank/DDBJ databases">
        <title>Black Yeasts Isolated from many extreme environments.</title>
        <authorList>
            <person name="Coleine C."/>
            <person name="Stajich J.E."/>
            <person name="Selbmann L."/>
        </authorList>
    </citation>
    <scope>NUCLEOTIDE SEQUENCE [LARGE SCALE GENOMIC DNA]</scope>
    <source>
        <strain evidence="2 3">CCFEE 5885</strain>
    </source>
</reference>
<dbReference type="Proteomes" id="UP001345013">
    <property type="component" value="Unassembled WGS sequence"/>
</dbReference>
<feature type="region of interest" description="Disordered" evidence="1">
    <location>
        <begin position="291"/>
        <end position="321"/>
    </location>
</feature>
<keyword evidence="3" id="KW-1185">Reference proteome</keyword>
<feature type="region of interest" description="Disordered" evidence="1">
    <location>
        <begin position="464"/>
        <end position="495"/>
    </location>
</feature>
<dbReference type="EMBL" id="JAVRRG010000031">
    <property type="protein sequence ID" value="KAK5094871.1"/>
    <property type="molecule type" value="Genomic_DNA"/>
</dbReference>
<protein>
    <submittedName>
        <fullName evidence="2">Uncharacterized protein</fullName>
    </submittedName>
</protein>